<accession>A0A2T4U9G2</accession>
<evidence type="ECO:0000256" key="1">
    <source>
        <dbReference type="SAM" id="MobiDB-lite"/>
    </source>
</evidence>
<feature type="transmembrane region" description="Helical" evidence="2">
    <location>
        <begin position="284"/>
        <end position="301"/>
    </location>
</feature>
<feature type="transmembrane region" description="Helical" evidence="2">
    <location>
        <begin position="82"/>
        <end position="105"/>
    </location>
</feature>
<feature type="transmembrane region" description="Helical" evidence="2">
    <location>
        <begin position="212"/>
        <end position="231"/>
    </location>
</feature>
<keyword evidence="2" id="KW-0812">Transmembrane</keyword>
<feature type="region of interest" description="Disordered" evidence="1">
    <location>
        <begin position="311"/>
        <end position="330"/>
    </location>
</feature>
<dbReference type="InterPro" id="IPR025450">
    <property type="entry name" value="YndJ-like"/>
</dbReference>
<name>A0A2T4U9G2_9BACI</name>
<feature type="transmembrane region" description="Helical" evidence="2">
    <location>
        <begin position="117"/>
        <end position="135"/>
    </location>
</feature>
<evidence type="ECO:0008006" key="5">
    <source>
        <dbReference type="Google" id="ProtNLM"/>
    </source>
</evidence>
<dbReference type="OrthoDB" id="2614436at2"/>
<comment type="caution">
    <text evidence="3">The sequence shown here is derived from an EMBL/GenBank/DDBJ whole genome shotgun (WGS) entry which is preliminary data.</text>
</comment>
<dbReference type="Pfam" id="PF14158">
    <property type="entry name" value="YndJ"/>
    <property type="match status" value="1"/>
</dbReference>
<feature type="transmembrane region" description="Helical" evidence="2">
    <location>
        <begin position="12"/>
        <end position="45"/>
    </location>
</feature>
<keyword evidence="2" id="KW-0472">Membrane</keyword>
<keyword evidence="4" id="KW-1185">Reference proteome</keyword>
<dbReference type="Proteomes" id="UP000240509">
    <property type="component" value="Unassembled WGS sequence"/>
</dbReference>
<feature type="transmembrane region" description="Helical" evidence="2">
    <location>
        <begin position="243"/>
        <end position="264"/>
    </location>
</feature>
<organism evidence="3 4">
    <name type="scientific">Alkalicoccus saliphilus</name>
    <dbReference type="NCBI Taxonomy" id="200989"/>
    <lineage>
        <taxon>Bacteria</taxon>
        <taxon>Bacillati</taxon>
        <taxon>Bacillota</taxon>
        <taxon>Bacilli</taxon>
        <taxon>Bacillales</taxon>
        <taxon>Bacillaceae</taxon>
        <taxon>Alkalicoccus</taxon>
    </lineage>
</organism>
<gene>
    <name evidence="3" type="ORF">C6Y45_03440</name>
</gene>
<dbReference type="RefSeq" id="WP_107583625.1">
    <property type="nucleotide sequence ID" value="NZ_PZJJ01000003.1"/>
</dbReference>
<sequence>MTPEKNTAAGTIIYVVWLYVTGGSIVEMALGLSFMVLFPMLLYIAVPKNPDLLSEKWLGQLSRFSVFPGVFGLAAVTVDSVLLSVAAAFVWFIFTMLLAFCGVFRTYKRGLYPAEETIIDTGLVFTAAGGFWLVLSEAGIHRLLPYSELTIALTAVHYHYSAVVVPVLTGAFGRMTAGFGRAGGIPFRVLAIGTAAGSPLIALGVIQGPPMNIFYTLTYAILLSWLGVWWLKHLSVMPVRAGFFIVISAGSLFVSMGATTLYVMGRVTGSEIVTPEMMFSWHGGINALGFSLFGVLGWYLLSPLPKRQRIGADTVPPPEESINEEKGRSL</sequence>
<evidence type="ECO:0000313" key="4">
    <source>
        <dbReference type="Proteomes" id="UP000240509"/>
    </source>
</evidence>
<dbReference type="AlphaFoldDB" id="A0A2T4U9G2"/>
<feature type="transmembrane region" description="Helical" evidence="2">
    <location>
        <begin position="155"/>
        <end position="173"/>
    </location>
</feature>
<evidence type="ECO:0000313" key="3">
    <source>
        <dbReference type="EMBL" id="PTL40036.1"/>
    </source>
</evidence>
<dbReference type="EMBL" id="PZJJ01000003">
    <property type="protein sequence ID" value="PTL40036.1"/>
    <property type="molecule type" value="Genomic_DNA"/>
</dbReference>
<protein>
    <recommendedName>
        <fullName evidence="5">YndJ-like protein</fullName>
    </recommendedName>
</protein>
<evidence type="ECO:0000256" key="2">
    <source>
        <dbReference type="SAM" id="Phobius"/>
    </source>
</evidence>
<keyword evidence="2" id="KW-1133">Transmembrane helix</keyword>
<reference evidence="3 4" key="1">
    <citation type="submission" date="2018-03" db="EMBL/GenBank/DDBJ databases">
        <title>Alkalicoccus saliphilus sp. nov., isolated from a mineral pool.</title>
        <authorList>
            <person name="Zhao B."/>
        </authorList>
    </citation>
    <scope>NUCLEOTIDE SEQUENCE [LARGE SCALE GENOMIC DNA]</scope>
    <source>
        <strain evidence="3 4">6AG</strain>
    </source>
</reference>
<proteinExistence type="predicted"/>
<feature type="transmembrane region" description="Helical" evidence="2">
    <location>
        <begin position="185"/>
        <end position="206"/>
    </location>
</feature>